<reference evidence="2" key="1">
    <citation type="journal article" date="2014" name="Front. Microbiol.">
        <title>High frequency of phylogenetically diverse reductive dehalogenase-homologous genes in deep subseafloor sedimentary metagenomes.</title>
        <authorList>
            <person name="Kawai M."/>
            <person name="Futagami T."/>
            <person name="Toyoda A."/>
            <person name="Takaki Y."/>
            <person name="Nishi S."/>
            <person name="Hori S."/>
            <person name="Arai W."/>
            <person name="Tsubouchi T."/>
            <person name="Morono Y."/>
            <person name="Uchiyama I."/>
            <person name="Ito T."/>
            <person name="Fujiyama A."/>
            <person name="Inagaki F."/>
            <person name="Takami H."/>
        </authorList>
    </citation>
    <scope>NUCLEOTIDE SEQUENCE</scope>
    <source>
        <strain evidence="2">Expedition CK06-06</strain>
    </source>
</reference>
<dbReference type="SUPFAM" id="SSF74653">
    <property type="entry name" value="TolA/TonB C-terminal domain"/>
    <property type="match status" value="1"/>
</dbReference>
<dbReference type="Gene3D" id="3.30.1150.10">
    <property type="match status" value="1"/>
</dbReference>
<dbReference type="AlphaFoldDB" id="X1EUV8"/>
<dbReference type="InterPro" id="IPR037682">
    <property type="entry name" value="TonB_C"/>
</dbReference>
<gene>
    <name evidence="2" type="ORF">S03H2_25920</name>
</gene>
<proteinExistence type="predicted"/>
<feature type="non-terminal residue" evidence="2">
    <location>
        <position position="1"/>
    </location>
</feature>
<feature type="domain" description="TonB C-terminal" evidence="1">
    <location>
        <begin position="25"/>
        <end position="115"/>
    </location>
</feature>
<dbReference type="PROSITE" id="PS52015">
    <property type="entry name" value="TONB_CTD"/>
    <property type="match status" value="1"/>
</dbReference>
<evidence type="ECO:0000259" key="1">
    <source>
        <dbReference type="PROSITE" id="PS52015"/>
    </source>
</evidence>
<sequence>GVIEYAFRRDIIHDLNNKFHYRISNIYPKEILKSWEKIYDKHSTSNNLAKLLVVVKALIDIDGSVAETQILFTDLPPFFEYVAEEAARKAKFEPAKQFGRPVKVWMSLPYKFRLN</sequence>
<dbReference type="Pfam" id="PF03544">
    <property type="entry name" value="TonB_C"/>
    <property type="match status" value="1"/>
</dbReference>
<name>X1EUV8_9ZZZZ</name>
<comment type="caution">
    <text evidence="2">The sequence shown here is derived from an EMBL/GenBank/DDBJ whole genome shotgun (WGS) entry which is preliminary data.</text>
</comment>
<evidence type="ECO:0000313" key="2">
    <source>
        <dbReference type="EMBL" id="GAH37171.1"/>
    </source>
</evidence>
<accession>X1EUV8</accession>
<dbReference type="EMBL" id="BARU01014822">
    <property type="protein sequence ID" value="GAH37171.1"/>
    <property type="molecule type" value="Genomic_DNA"/>
</dbReference>
<protein>
    <recommendedName>
        <fullName evidence="1">TonB C-terminal domain-containing protein</fullName>
    </recommendedName>
</protein>
<dbReference type="GO" id="GO:0055085">
    <property type="term" value="P:transmembrane transport"/>
    <property type="evidence" value="ECO:0007669"/>
    <property type="project" value="InterPro"/>
</dbReference>
<organism evidence="2">
    <name type="scientific">marine sediment metagenome</name>
    <dbReference type="NCBI Taxonomy" id="412755"/>
    <lineage>
        <taxon>unclassified sequences</taxon>
        <taxon>metagenomes</taxon>
        <taxon>ecological metagenomes</taxon>
    </lineage>
</organism>